<evidence type="ECO:0000313" key="1">
    <source>
        <dbReference type="EMBL" id="MDQ0176633.1"/>
    </source>
</evidence>
<accession>A0ABT9WTK4</accession>
<evidence type="ECO:0000313" key="2">
    <source>
        <dbReference type="Proteomes" id="UP001223586"/>
    </source>
</evidence>
<dbReference type="InterPro" id="IPR036291">
    <property type="entry name" value="NAD(P)-bd_dom_sf"/>
</dbReference>
<organism evidence="1 2">
    <name type="scientific">Bacillus chungangensis</name>
    <dbReference type="NCBI Taxonomy" id="587633"/>
    <lineage>
        <taxon>Bacteria</taxon>
        <taxon>Bacillati</taxon>
        <taxon>Bacillota</taxon>
        <taxon>Bacilli</taxon>
        <taxon>Bacillales</taxon>
        <taxon>Bacillaceae</taxon>
        <taxon>Bacillus</taxon>
    </lineage>
</organism>
<dbReference type="PIRSF" id="PIRSF001439">
    <property type="entry name" value="CryM"/>
    <property type="match status" value="1"/>
</dbReference>
<dbReference type="Gene3D" id="3.30.1780.10">
    <property type="entry name" value="ornithine cyclodeaminase, domain 1"/>
    <property type="match status" value="1"/>
</dbReference>
<comment type="caution">
    <text evidence="1">The sequence shown here is derived from an EMBL/GenBank/DDBJ whole genome shotgun (WGS) entry which is preliminary data.</text>
</comment>
<sequence>MLIISKEEQKKHMKMSEVIDQTELALKEYSRGQTQTPIRTSLPFSEGKSIALYMPSTAEGLESIGLKFVNVVPENKKKGKKTINGIVVLSHYETGEPLALLEGSYLTTMRTGALSGVATKYLAREDASILGVIGTGEQAKGLCEAVLAVRKIAKILLYNRSKEKALAFAAYVQATYQLEAVVMEETDKVVETAHILITATNASEPIFSSKLTPGTHVNAVGSFRPAMQELPSHVMVQADKIVVEAVEAALEETGDLIVPLEKGLITADSIHGEIGEIALGLKSGRESDSEITVFKSVGLAIVDIVVAKYVYEKVAANKGGVHASLD</sequence>
<gene>
    <name evidence="1" type="ORF">J2S08_002491</name>
</gene>
<dbReference type="Pfam" id="PF02423">
    <property type="entry name" value="OCD_Mu_crystall"/>
    <property type="match status" value="1"/>
</dbReference>
<dbReference type="PANTHER" id="PTHR13812">
    <property type="entry name" value="KETIMINE REDUCTASE MU-CRYSTALLIN"/>
    <property type="match status" value="1"/>
</dbReference>
<proteinExistence type="predicted"/>
<dbReference type="EMBL" id="JAUSTT010000014">
    <property type="protein sequence ID" value="MDQ0176633.1"/>
    <property type="molecule type" value="Genomic_DNA"/>
</dbReference>
<dbReference type="Gene3D" id="3.40.50.720">
    <property type="entry name" value="NAD(P)-binding Rossmann-like Domain"/>
    <property type="match status" value="1"/>
</dbReference>
<dbReference type="RefSeq" id="WP_307229943.1">
    <property type="nucleotide sequence ID" value="NZ_JAUSTT010000014.1"/>
</dbReference>
<name>A0ABT9WTK4_9BACI</name>
<dbReference type="InterPro" id="IPR023401">
    <property type="entry name" value="ODC_N"/>
</dbReference>
<keyword evidence="1" id="KW-0456">Lyase</keyword>
<dbReference type="SUPFAM" id="SSF51735">
    <property type="entry name" value="NAD(P)-binding Rossmann-fold domains"/>
    <property type="match status" value="1"/>
</dbReference>
<dbReference type="InterPro" id="IPR003462">
    <property type="entry name" value="ODC_Mu_crystall"/>
</dbReference>
<dbReference type="EC" id="4.3.1.12" evidence="1"/>
<keyword evidence="2" id="KW-1185">Reference proteome</keyword>
<dbReference type="GO" id="GO:0008473">
    <property type="term" value="F:ornithine cyclodeaminase activity"/>
    <property type="evidence" value="ECO:0007669"/>
    <property type="project" value="UniProtKB-EC"/>
</dbReference>
<protein>
    <submittedName>
        <fullName evidence="1">Ornithine cyclodeaminase</fullName>
        <ecNumber evidence="1">4.3.1.12</ecNumber>
    </submittedName>
</protein>
<reference evidence="1 2" key="1">
    <citation type="submission" date="2023-07" db="EMBL/GenBank/DDBJ databases">
        <title>Genomic Encyclopedia of Type Strains, Phase IV (KMG-IV): sequencing the most valuable type-strain genomes for metagenomic binning, comparative biology and taxonomic classification.</title>
        <authorList>
            <person name="Goeker M."/>
        </authorList>
    </citation>
    <scope>NUCLEOTIDE SEQUENCE [LARGE SCALE GENOMIC DNA]</scope>
    <source>
        <strain evidence="1 2">DSM 23837</strain>
    </source>
</reference>
<dbReference type="PANTHER" id="PTHR13812:SF19">
    <property type="entry name" value="KETIMINE REDUCTASE MU-CRYSTALLIN"/>
    <property type="match status" value="1"/>
</dbReference>
<dbReference type="Proteomes" id="UP001223586">
    <property type="component" value="Unassembled WGS sequence"/>
</dbReference>
<dbReference type="NCBIfam" id="NF006379">
    <property type="entry name" value="PRK08618.1"/>
    <property type="match status" value="1"/>
</dbReference>